<feature type="domain" description="HTH luxR-type" evidence="4">
    <location>
        <begin position="791"/>
        <end position="856"/>
    </location>
</feature>
<evidence type="ECO:0000259" key="4">
    <source>
        <dbReference type="PROSITE" id="PS50043"/>
    </source>
</evidence>
<dbReference type="SMART" id="SM00421">
    <property type="entry name" value="HTH_LUXR"/>
    <property type="match status" value="1"/>
</dbReference>
<dbReference type="InterPro" id="IPR016032">
    <property type="entry name" value="Sig_transdc_resp-reg_C-effctor"/>
</dbReference>
<dbReference type="SUPFAM" id="SSF48452">
    <property type="entry name" value="TPR-like"/>
    <property type="match status" value="1"/>
</dbReference>
<dbReference type="STRING" id="168276.SAMN05444580_102424"/>
<gene>
    <name evidence="5" type="ORF">SAMN05444580_102424</name>
</gene>
<dbReference type="Pfam" id="PF13191">
    <property type="entry name" value="AAA_16"/>
    <property type="match status" value="1"/>
</dbReference>
<dbReference type="SMART" id="SM00382">
    <property type="entry name" value="AAA"/>
    <property type="match status" value="1"/>
</dbReference>
<sequence length="856" mass="90600">MVLRWPSIAWGDEIIAASRGSTRGVVIVGPAGVGKTTLARAIASRNRRNSLWAVGTESSRRIPLGAFAHLVEIDATTDAAAAFATARSVLESRGRRTTIVVDDADLLDPLSAALVRQLAEDGIVHLVVTLGGGETTSDTAILTDGLLERVNLTAFGHDESARVVESALGGPLDQVSAEWIWEVSEGNPLYLRHLVEGSWGAGLLYEIGRVWQLRSRPVMTAELAALLASRLRNVAPGALEVLRLLAFGGVLEVDVLHHAASPDAVVAAHRSGHLRIGFDGARRVARLSHPILGQAIRERSSALAARSRRGRIARALADRGTPGDQLRLSTLALDSDVELDGGLLAAAAERALALGDHPLAERLAQSALARGGGVREAVVVARAMIWQRRADEADTLLAAFDPDQMSEPEMLTCGLWRSISLFFGEKQAAARQELAGLRARATTSNGKDVVTSAEVVFDSLANKVPRSIELTRRLFGAEHCAALAMVLAVSAGGIAMARAGRADDVPAIAARGVSAARADGFVFGQTQIGAAEVLAATLSGNLADIGAVLDRCSSVPLPGRSRWVVEGYIRGLAHLATGRVADAEDQFRRGRAAAMNGGPQLWIVLCSVGLCQALGALGQAEQATEALESARESFGEHLASFEPDLVHARAWAVAARGEYPRAIRVAREAAALARAGSMFGLEATALHTAVRFGDRSATGRLRRLARRVDGPLVRVAAGHAQMLESHDGHGLDRVAAQFEEMSANLLAADAAAQAAAAHRRNGDRHGEQRSAATARLLASRCPGARTPALDALENPTPLTARENLVASLIATGMTNREISEHLTLSVRTVEGHVYRMFAKLEVADREALVDKLRRGN</sequence>
<dbReference type="InterPro" id="IPR027417">
    <property type="entry name" value="P-loop_NTPase"/>
</dbReference>
<dbReference type="PANTHER" id="PTHR44688">
    <property type="entry name" value="DNA-BINDING TRANSCRIPTIONAL ACTIVATOR DEVR_DOSR"/>
    <property type="match status" value="1"/>
</dbReference>
<evidence type="ECO:0000256" key="1">
    <source>
        <dbReference type="ARBA" id="ARBA00023015"/>
    </source>
</evidence>
<keyword evidence="6" id="KW-1185">Reference proteome</keyword>
<dbReference type="RefSeq" id="WP_072847009.1">
    <property type="nucleotide sequence ID" value="NZ_FNAB01000002.1"/>
</dbReference>
<evidence type="ECO:0000313" key="6">
    <source>
        <dbReference type="Proteomes" id="UP000199417"/>
    </source>
</evidence>
<name>A0A1G6RCX4_9NOCA</name>
<keyword evidence="2" id="KW-0238">DNA-binding</keyword>
<dbReference type="InterPro" id="IPR011990">
    <property type="entry name" value="TPR-like_helical_dom_sf"/>
</dbReference>
<dbReference type="InterPro" id="IPR000792">
    <property type="entry name" value="Tscrpt_reg_LuxR_C"/>
</dbReference>
<dbReference type="Gene3D" id="1.10.10.10">
    <property type="entry name" value="Winged helix-like DNA-binding domain superfamily/Winged helix DNA-binding domain"/>
    <property type="match status" value="1"/>
</dbReference>
<dbReference type="InterPro" id="IPR041664">
    <property type="entry name" value="AAA_16"/>
</dbReference>
<dbReference type="Gene3D" id="3.40.50.300">
    <property type="entry name" value="P-loop containing nucleotide triphosphate hydrolases"/>
    <property type="match status" value="1"/>
</dbReference>
<dbReference type="GO" id="GO:0006355">
    <property type="term" value="P:regulation of DNA-templated transcription"/>
    <property type="evidence" value="ECO:0007669"/>
    <property type="project" value="InterPro"/>
</dbReference>
<dbReference type="CDD" id="cd00009">
    <property type="entry name" value="AAA"/>
    <property type="match status" value="1"/>
</dbReference>
<dbReference type="InterPro" id="IPR003593">
    <property type="entry name" value="AAA+_ATPase"/>
</dbReference>
<organism evidence="5 6">
    <name type="scientific">Rhodococcus tukisamuensis</name>
    <dbReference type="NCBI Taxonomy" id="168276"/>
    <lineage>
        <taxon>Bacteria</taxon>
        <taxon>Bacillati</taxon>
        <taxon>Actinomycetota</taxon>
        <taxon>Actinomycetes</taxon>
        <taxon>Mycobacteriales</taxon>
        <taxon>Nocardiaceae</taxon>
        <taxon>Rhodococcus</taxon>
    </lineage>
</organism>
<keyword evidence="3" id="KW-0804">Transcription</keyword>
<dbReference type="InterPro" id="IPR036388">
    <property type="entry name" value="WH-like_DNA-bd_sf"/>
</dbReference>
<dbReference type="Pfam" id="PF00196">
    <property type="entry name" value="GerE"/>
    <property type="match status" value="1"/>
</dbReference>
<evidence type="ECO:0000256" key="3">
    <source>
        <dbReference type="ARBA" id="ARBA00023163"/>
    </source>
</evidence>
<dbReference type="PROSITE" id="PS50043">
    <property type="entry name" value="HTH_LUXR_2"/>
    <property type="match status" value="1"/>
</dbReference>
<keyword evidence="1" id="KW-0805">Transcription regulation</keyword>
<dbReference type="EMBL" id="FNAB01000002">
    <property type="protein sequence ID" value="SDD02388.1"/>
    <property type="molecule type" value="Genomic_DNA"/>
</dbReference>
<dbReference type="SUPFAM" id="SSF46894">
    <property type="entry name" value="C-terminal effector domain of the bipartite response regulators"/>
    <property type="match status" value="1"/>
</dbReference>
<dbReference type="GO" id="GO:0003677">
    <property type="term" value="F:DNA binding"/>
    <property type="evidence" value="ECO:0007669"/>
    <property type="project" value="UniProtKB-KW"/>
</dbReference>
<dbReference type="PANTHER" id="PTHR44688:SF16">
    <property type="entry name" value="DNA-BINDING TRANSCRIPTIONAL ACTIVATOR DEVR_DOSR"/>
    <property type="match status" value="1"/>
</dbReference>
<dbReference type="CDD" id="cd06170">
    <property type="entry name" value="LuxR_C_like"/>
    <property type="match status" value="1"/>
</dbReference>
<dbReference type="PROSITE" id="PS00622">
    <property type="entry name" value="HTH_LUXR_1"/>
    <property type="match status" value="1"/>
</dbReference>
<proteinExistence type="predicted"/>
<protein>
    <submittedName>
        <fullName evidence="5">AAA domain-containing protein</fullName>
    </submittedName>
</protein>
<reference evidence="5 6" key="1">
    <citation type="submission" date="2016-10" db="EMBL/GenBank/DDBJ databases">
        <authorList>
            <person name="de Groot N.N."/>
        </authorList>
    </citation>
    <scope>NUCLEOTIDE SEQUENCE [LARGE SCALE GENOMIC DNA]</scope>
    <source>
        <strain evidence="5 6">JCM 11308</strain>
    </source>
</reference>
<dbReference type="Proteomes" id="UP000199417">
    <property type="component" value="Unassembled WGS sequence"/>
</dbReference>
<evidence type="ECO:0000256" key="2">
    <source>
        <dbReference type="ARBA" id="ARBA00023125"/>
    </source>
</evidence>
<accession>A0A1G6RCX4</accession>
<evidence type="ECO:0000313" key="5">
    <source>
        <dbReference type="EMBL" id="SDD02388.1"/>
    </source>
</evidence>
<dbReference type="AlphaFoldDB" id="A0A1G6RCX4"/>
<dbReference type="Gene3D" id="1.25.40.10">
    <property type="entry name" value="Tetratricopeptide repeat domain"/>
    <property type="match status" value="1"/>
</dbReference>
<dbReference type="PRINTS" id="PR00038">
    <property type="entry name" value="HTHLUXR"/>
</dbReference>
<dbReference type="SUPFAM" id="SSF52540">
    <property type="entry name" value="P-loop containing nucleoside triphosphate hydrolases"/>
    <property type="match status" value="1"/>
</dbReference>